<sequence length="166" mass="17648">MRIAFALSCAGLIACLGTASAWADGASCSDIKRALVSANMDLMRIERGPLPVAPVQAALVIGQMSALTQLTQLACDEEDARQIAKVVGVRLRGLQAMLPIGSAPAESAQAPETPAETAESAETPPTPPPAPPSEARRQITRKPASAVGCHRVYYTRDGHRYWRCQR</sequence>
<dbReference type="PROSITE" id="PS51257">
    <property type="entry name" value="PROKAR_LIPOPROTEIN"/>
    <property type="match status" value="1"/>
</dbReference>
<feature type="region of interest" description="Disordered" evidence="1">
    <location>
        <begin position="102"/>
        <end position="143"/>
    </location>
</feature>
<organism evidence="3 4">
    <name type="scientific">Labrys neptuniae</name>
    <dbReference type="NCBI Taxonomy" id="376174"/>
    <lineage>
        <taxon>Bacteria</taxon>
        <taxon>Pseudomonadati</taxon>
        <taxon>Pseudomonadota</taxon>
        <taxon>Alphaproteobacteria</taxon>
        <taxon>Hyphomicrobiales</taxon>
        <taxon>Xanthobacteraceae</taxon>
        <taxon>Labrys</taxon>
    </lineage>
</organism>
<gene>
    <name evidence="3" type="ORF">ACETRX_18715</name>
</gene>
<feature type="compositionally biased region" description="Low complexity" evidence="1">
    <location>
        <begin position="102"/>
        <end position="123"/>
    </location>
</feature>
<proteinExistence type="predicted"/>
<evidence type="ECO:0000256" key="1">
    <source>
        <dbReference type="SAM" id="MobiDB-lite"/>
    </source>
</evidence>
<dbReference type="Proteomes" id="UP001595190">
    <property type="component" value="Unassembled WGS sequence"/>
</dbReference>
<dbReference type="EMBL" id="JBHGPK010000007">
    <property type="protein sequence ID" value="MFC2251672.1"/>
    <property type="molecule type" value="Genomic_DNA"/>
</dbReference>
<evidence type="ECO:0000313" key="4">
    <source>
        <dbReference type="Proteomes" id="UP001595190"/>
    </source>
</evidence>
<evidence type="ECO:0000313" key="3">
    <source>
        <dbReference type="EMBL" id="MFC2251672.1"/>
    </source>
</evidence>
<name>A0ABV6ZHP8_9HYPH</name>
<evidence type="ECO:0000256" key="2">
    <source>
        <dbReference type="SAM" id="SignalP"/>
    </source>
</evidence>
<dbReference type="RefSeq" id="WP_394312183.1">
    <property type="nucleotide sequence ID" value="NZ_JBHGPK010000007.1"/>
</dbReference>
<protein>
    <submittedName>
        <fullName evidence="3">Uncharacterized protein</fullName>
    </submittedName>
</protein>
<feature type="chain" id="PRO_5047420307" evidence="2">
    <location>
        <begin position="24"/>
        <end position="166"/>
    </location>
</feature>
<reference evidence="3 4" key="1">
    <citation type="submission" date="2024-09" db="EMBL/GenBank/DDBJ databases">
        <title>Description of Labrys sedimenti sp. nov., isolated from a diclofenac-degrading enrichment culture, and genome-based reclassification of Labrys portucalensis as a later heterotypic synonym of Labrys neptuniae.</title>
        <authorList>
            <person name="Tancsics A."/>
            <person name="Csepanyi A."/>
        </authorList>
    </citation>
    <scope>NUCLEOTIDE SEQUENCE [LARGE SCALE GENOMIC DNA]</scope>
    <source>
        <strain evidence="3 4">LMG 23412</strain>
    </source>
</reference>
<feature type="signal peptide" evidence="2">
    <location>
        <begin position="1"/>
        <end position="23"/>
    </location>
</feature>
<keyword evidence="2" id="KW-0732">Signal</keyword>
<comment type="caution">
    <text evidence="3">The sequence shown here is derived from an EMBL/GenBank/DDBJ whole genome shotgun (WGS) entry which is preliminary data.</text>
</comment>
<accession>A0ABV6ZHP8</accession>